<dbReference type="SUPFAM" id="SSF47384">
    <property type="entry name" value="Homodimeric domain of signal transducing histidine kinase"/>
    <property type="match status" value="1"/>
</dbReference>
<gene>
    <name evidence="17" type="primary">resE</name>
    <name evidence="17" type="ORF">MACH08_22570</name>
</gene>
<keyword evidence="11 14" id="KW-1133">Transmembrane helix</keyword>
<sequence length="584" mass="66679">MFWKSVVGKLSLTILLLVSFVLCVLTFFLMQFFDNYHIQEAENEMKQMATKISSLVETDYEQPFIEEVTEMLKDPSSRVAIMYSEQDNWISDSNDENLQEFNVDWLEGQEEIFTVIEEKQQISNQFYTTNNTEVILVGAPIDDGGAVFVYKSLDMINQTKDQTTKLILLSAGIAILLTTFFAVFLSTRITSPLIKMKEAAHNLTRGEFNTKVPVLTRDEIGELAIEFNRMGRQLNYHINALRQEKEQLSSIVSSMADGVFTLSREGEVLVINPPAKKYMDEWFYQNPEETKKLNHLPTEVKEALLEVITKEHAVLKESAVQGRSYVMLVTPLYDDSHVRGCVAVIRDMTEERRLDKLRKDFIANVSHELRTPISMLQGYSEAIVDDVASSKEEKNELAQIIYEESLRMGRLVNELLDLARMEAGQIQLRLDSVAIQPFIERIVHKFQGISRDEMVDLELTTNIEHQIGEMDPDRIEQVLTNLIDNAIRHTSNNGFVKVFATSNQDKLYVEVKDSGSGIPEEDLPFIFERFYKADKSRVKKEKQGTGLGLAIAKNIIDAHHGSIYVKSKLDVGTTFSFEIPIKQK</sequence>
<dbReference type="Gene3D" id="1.10.287.130">
    <property type="match status" value="1"/>
</dbReference>
<evidence type="ECO:0000256" key="1">
    <source>
        <dbReference type="ARBA" id="ARBA00000085"/>
    </source>
</evidence>
<keyword evidence="18" id="KW-1185">Reference proteome</keyword>
<evidence type="ECO:0000256" key="5">
    <source>
        <dbReference type="ARBA" id="ARBA00022553"/>
    </source>
</evidence>
<dbReference type="PANTHER" id="PTHR42878">
    <property type="entry name" value="TWO-COMPONENT HISTIDINE KINASE"/>
    <property type="match status" value="1"/>
</dbReference>
<evidence type="ECO:0000256" key="6">
    <source>
        <dbReference type="ARBA" id="ARBA00022679"/>
    </source>
</evidence>
<dbReference type="InterPro" id="IPR050351">
    <property type="entry name" value="BphY/WalK/GraS-like"/>
</dbReference>
<accession>A0ABQ5THW9</accession>
<organism evidence="17 18">
    <name type="scientific">Oceanobacillus kimchii</name>
    <dbReference type="NCBI Taxonomy" id="746691"/>
    <lineage>
        <taxon>Bacteria</taxon>
        <taxon>Bacillati</taxon>
        <taxon>Bacillota</taxon>
        <taxon>Bacilli</taxon>
        <taxon>Bacillales</taxon>
        <taxon>Bacillaceae</taxon>
        <taxon>Oceanobacillus</taxon>
    </lineage>
</organism>
<dbReference type="PRINTS" id="PR00344">
    <property type="entry name" value="BCTRLSENSOR"/>
</dbReference>
<evidence type="ECO:0000256" key="11">
    <source>
        <dbReference type="ARBA" id="ARBA00022989"/>
    </source>
</evidence>
<comment type="caution">
    <text evidence="17">The sequence shown here is derived from an EMBL/GenBank/DDBJ whole genome shotgun (WGS) entry which is preliminary data.</text>
</comment>
<evidence type="ECO:0000256" key="8">
    <source>
        <dbReference type="ARBA" id="ARBA00022741"/>
    </source>
</evidence>
<keyword evidence="5" id="KW-0597">Phosphoprotein</keyword>
<feature type="domain" description="HAMP" evidence="16">
    <location>
        <begin position="187"/>
        <end position="239"/>
    </location>
</feature>
<dbReference type="Pfam" id="PF18698">
    <property type="entry name" value="HisK_sensor"/>
    <property type="match status" value="1"/>
</dbReference>
<dbReference type="InterPro" id="IPR003594">
    <property type="entry name" value="HATPase_dom"/>
</dbReference>
<feature type="transmembrane region" description="Helical" evidence="14">
    <location>
        <begin position="12"/>
        <end position="33"/>
    </location>
</feature>
<evidence type="ECO:0000256" key="12">
    <source>
        <dbReference type="ARBA" id="ARBA00023012"/>
    </source>
</evidence>
<dbReference type="PROSITE" id="PS50885">
    <property type="entry name" value="HAMP"/>
    <property type="match status" value="1"/>
</dbReference>
<keyword evidence="8" id="KW-0547">Nucleotide-binding</keyword>
<dbReference type="SMART" id="SM00304">
    <property type="entry name" value="HAMP"/>
    <property type="match status" value="1"/>
</dbReference>
<dbReference type="SMART" id="SM00387">
    <property type="entry name" value="HATPase_c"/>
    <property type="match status" value="1"/>
</dbReference>
<protein>
    <recommendedName>
        <fullName evidence="3">histidine kinase</fullName>
        <ecNumber evidence="3">2.7.13.3</ecNumber>
    </recommendedName>
</protein>
<dbReference type="SUPFAM" id="SSF158472">
    <property type="entry name" value="HAMP domain-like"/>
    <property type="match status" value="1"/>
</dbReference>
<keyword evidence="12" id="KW-0902">Two-component regulatory system</keyword>
<feature type="domain" description="Histidine kinase" evidence="15">
    <location>
        <begin position="364"/>
        <end position="583"/>
    </location>
</feature>
<keyword evidence="4" id="KW-1003">Cell membrane</keyword>
<dbReference type="InterPro" id="IPR004358">
    <property type="entry name" value="Sig_transdc_His_kin-like_C"/>
</dbReference>
<dbReference type="InterPro" id="IPR036890">
    <property type="entry name" value="HATPase_C_sf"/>
</dbReference>
<dbReference type="Pfam" id="PF00672">
    <property type="entry name" value="HAMP"/>
    <property type="match status" value="1"/>
</dbReference>
<dbReference type="CDD" id="cd06225">
    <property type="entry name" value="HAMP"/>
    <property type="match status" value="1"/>
</dbReference>
<dbReference type="CDD" id="cd00075">
    <property type="entry name" value="HATPase"/>
    <property type="match status" value="1"/>
</dbReference>
<keyword evidence="7 14" id="KW-0812">Transmembrane</keyword>
<comment type="catalytic activity">
    <reaction evidence="1">
        <text>ATP + protein L-histidine = ADP + protein N-phospho-L-histidine.</text>
        <dbReference type="EC" id="2.7.13.3"/>
    </reaction>
</comment>
<dbReference type="RefSeq" id="WP_069685294.1">
    <property type="nucleotide sequence ID" value="NZ_BSKO01000001.1"/>
</dbReference>
<dbReference type="EMBL" id="BSKO01000001">
    <property type="protein sequence ID" value="GLO66473.1"/>
    <property type="molecule type" value="Genomic_DNA"/>
</dbReference>
<reference evidence="17 18" key="1">
    <citation type="submission" date="2023-02" db="EMBL/GenBank/DDBJ databases">
        <title>Oceanobacillus kimchii IFOP_LL358 isolated form Alexandrium catenella lab strain.</title>
        <authorList>
            <person name="Gajardo G."/>
            <person name="Ueki S."/>
            <person name="Maruyama F."/>
        </authorList>
    </citation>
    <scope>NUCLEOTIDE SEQUENCE [LARGE SCALE GENOMIC DNA]</scope>
    <source>
        <strain evidence="17 18">IFOP_LL358</strain>
    </source>
</reference>
<proteinExistence type="predicted"/>
<dbReference type="Pfam" id="PF00512">
    <property type="entry name" value="HisKA"/>
    <property type="match status" value="1"/>
</dbReference>
<dbReference type="SUPFAM" id="SSF55874">
    <property type="entry name" value="ATPase domain of HSP90 chaperone/DNA topoisomerase II/histidine kinase"/>
    <property type="match status" value="1"/>
</dbReference>
<comment type="subcellular location">
    <subcellularLocation>
        <location evidence="2">Cell membrane</location>
        <topology evidence="2">Multi-pass membrane protein</topology>
    </subcellularLocation>
</comment>
<evidence type="ECO:0000256" key="9">
    <source>
        <dbReference type="ARBA" id="ARBA00022777"/>
    </source>
</evidence>
<dbReference type="Proteomes" id="UP001275436">
    <property type="component" value="Unassembled WGS sequence"/>
</dbReference>
<evidence type="ECO:0000256" key="14">
    <source>
        <dbReference type="SAM" id="Phobius"/>
    </source>
</evidence>
<dbReference type="CDD" id="cd00082">
    <property type="entry name" value="HisKA"/>
    <property type="match status" value="1"/>
</dbReference>
<evidence type="ECO:0000256" key="2">
    <source>
        <dbReference type="ARBA" id="ARBA00004651"/>
    </source>
</evidence>
<evidence type="ECO:0000256" key="7">
    <source>
        <dbReference type="ARBA" id="ARBA00022692"/>
    </source>
</evidence>
<feature type="transmembrane region" description="Helical" evidence="14">
    <location>
        <begin position="166"/>
        <end position="185"/>
    </location>
</feature>
<evidence type="ECO:0000256" key="13">
    <source>
        <dbReference type="ARBA" id="ARBA00023136"/>
    </source>
</evidence>
<evidence type="ECO:0000313" key="17">
    <source>
        <dbReference type="EMBL" id="GLO66473.1"/>
    </source>
</evidence>
<dbReference type="InterPro" id="IPR005467">
    <property type="entry name" value="His_kinase_dom"/>
</dbReference>
<evidence type="ECO:0000313" key="18">
    <source>
        <dbReference type="Proteomes" id="UP001275436"/>
    </source>
</evidence>
<keyword evidence="13 14" id="KW-0472">Membrane</keyword>
<dbReference type="GO" id="GO:0016301">
    <property type="term" value="F:kinase activity"/>
    <property type="evidence" value="ECO:0007669"/>
    <property type="project" value="UniProtKB-KW"/>
</dbReference>
<keyword evidence="9 17" id="KW-0418">Kinase</keyword>
<dbReference type="SUPFAM" id="SSF55785">
    <property type="entry name" value="PYP-like sensor domain (PAS domain)"/>
    <property type="match status" value="1"/>
</dbReference>
<dbReference type="Gene3D" id="6.10.340.10">
    <property type="match status" value="1"/>
</dbReference>
<dbReference type="InterPro" id="IPR036097">
    <property type="entry name" value="HisK_dim/P_sf"/>
</dbReference>
<dbReference type="PROSITE" id="PS50109">
    <property type="entry name" value="HIS_KIN"/>
    <property type="match status" value="1"/>
</dbReference>
<dbReference type="InterPro" id="IPR035965">
    <property type="entry name" value="PAS-like_dom_sf"/>
</dbReference>
<dbReference type="EC" id="2.7.13.3" evidence="3"/>
<dbReference type="InterPro" id="IPR041328">
    <property type="entry name" value="HisK_sensor"/>
</dbReference>
<evidence type="ECO:0000259" key="15">
    <source>
        <dbReference type="PROSITE" id="PS50109"/>
    </source>
</evidence>
<evidence type="ECO:0000256" key="10">
    <source>
        <dbReference type="ARBA" id="ARBA00022840"/>
    </source>
</evidence>
<dbReference type="Gene3D" id="3.30.565.10">
    <property type="entry name" value="Histidine kinase-like ATPase, C-terminal domain"/>
    <property type="match status" value="1"/>
</dbReference>
<evidence type="ECO:0000256" key="3">
    <source>
        <dbReference type="ARBA" id="ARBA00012438"/>
    </source>
</evidence>
<dbReference type="Gene3D" id="3.30.450.20">
    <property type="entry name" value="PAS domain"/>
    <property type="match status" value="1"/>
</dbReference>
<keyword evidence="6" id="KW-0808">Transferase</keyword>
<dbReference type="InterPro" id="IPR003661">
    <property type="entry name" value="HisK_dim/P_dom"/>
</dbReference>
<dbReference type="SMART" id="SM00388">
    <property type="entry name" value="HisKA"/>
    <property type="match status" value="1"/>
</dbReference>
<keyword evidence="10" id="KW-0067">ATP-binding</keyword>
<name>A0ABQ5THW9_9BACI</name>
<dbReference type="Pfam" id="PF02518">
    <property type="entry name" value="HATPase_c"/>
    <property type="match status" value="1"/>
</dbReference>
<dbReference type="InterPro" id="IPR003660">
    <property type="entry name" value="HAMP_dom"/>
</dbReference>
<dbReference type="PANTHER" id="PTHR42878:SF3">
    <property type="entry name" value="HISTIDINE PROTEIN KINASE SAES"/>
    <property type="match status" value="1"/>
</dbReference>
<evidence type="ECO:0000256" key="4">
    <source>
        <dbReference type="ARBA" id="ARBA00022475"/>
    </source>
</evidence>
<evidence type="ECO:0000259" key="16">
    <source>
        <dbReference type="PROSITE" id="PS50885"/>
    </source>
</evidence>